<sequence>MKRSFMFQWKNKPLNYCSKTLKPSLRREFVYQKTLGKELFSFNSNTVVVGEDFSIDDYLDFSNSGEQYHEEDEEEKDSLFSQLNYSFRMMTWQVLNGFPTQCFHINFELESMIFQDLGDCLNTLSFEFS</sequence>
<reference evidence="1 2" key="1">
    <citation type="journal article" date="2022" name="Nat. Genet.">
        <title>Improved pea reference genome and pan-genome highlight genomic features and evolutionary characteristics.</title>
        <authorList>
            <person name="Yang T."/>
            <person name="Liu R."/>
            <person name="Luo Y."/>
            <person name="Hu S."/>
            <person name="Wang D."/>
            <person name="Wang C."/>
            <person name="Pandey M.K."/>
            <person name="Ge S."/>
            <person name="Xu Q."/>
            <person name="Li N."/>
            <person name="Li G."/>
            <person name="Huang Y."/>
            <person name="Saxena R.K."/>
            <person name="Ji Y."/>
            <person name="Li M."/>
            <person name="Yan X."/>
            <person name="He Y."/>
            <person name="Liu Y."/>
            <person name="Wang X."/>
            <person name="Xiang C."/>
            <person name="Varshney R.K."/>
            <person name="Ding H."/>
            <person name="Gao S."/>
            <person name="Zong X."/>
        </authorList>
    </citation>
    <scope>NUCLEOTIDE SEQUENCE [LARGE SCALE GENOMIC DNA]</scope>
    <source>
        <strain evidence="1 2">cv. Zhongwan 6</strain>
    </source>
</reference>
<dbReference type="EMBL" id="JAMSHJ010000004">
    <property type="protein sequence ID" value="KAI5416965.1"/>
    <property type="molecule type" value="Genomic_DNA"/>
</dbReference>
<organism evidence="1 2">
    <name type="scientific">Pisum sativum</name>
    <name type="common">Garden pea</name>
    <name type="synonym">Lathyrus oleraceus</name>
    <dbReference type="NCBI Taxonomy" id="3888"/>
    <lineage>
        <taxon>Eukaryota</taxon>
        <taxon>Viridiplantae</taxon>
        <taxon>Streptophyta</taxon>
        <taxon>Embryophyta</taxon>
        <taxon>Tracheophyta</taxon>
        <taxon>Spermatophyta</taxon>
        <taxon>Magnoliopsida</taxon>
        <taxon>eudicotyledons</taxon>
        <taxon>Gunneridae</taxon>
        <taxon>Pentapetalae</taxon>
        <taxon>rosids</taxon>
        <taxon>fabids</taxon>
        <taxon>Fabales</taxon>
        <taxon>Fabaceae</taxon>
        <taxon>Papilionoideae</taxon>
        <taxon>50 kb inversion clade</taxon>
        <taxon>NPAAA clade</taxon>
        <taxon>Hologalegina</taxon>
        <taxon>IRL clade</taxon>
        <taxon>Fabeae</taxon>
        <taxon>Lathyrus</taxon>
    </lineage>
</organism>
<proteinExistence type="predicted"/>
<evidence type="ECO:0000313" key="2">
    <source>
        <dbReference type="Proteomes" id="UP001058974"/>
    </source>
</evidence>
<dbReference type="Gramene" id="Psat04G0182100-T1">
    <property type="protein sequence ID" value="KAI5416965.1"/>
    <property type="gene ID" value="KIW84_041821"/>
</dbReference>
<gene>
    <name evidence="1" type="ORF">KIW84_041821</name>
</gene>
<protein>
    <submittedName>
        <fullName evidence="1">Uncharacterized protein</fullName>
    </submittedName>
</protein>
<evidence type="ECO:0000313" key="1">
    <source>
        <dbReference type="EMBL" id="KAI5416965.1"/>
    </source>
</evidence>
<name>A0A9D4XDQ4_PEA</name>
<dbReference type="Proteomes" id="UP001058974">
    <property type="component" value="Chromosome 4"/>
</dbReference>
<comment type="caution">
    <text evidence="1">The sequence shown here is derived from an EMBL/GenBank/DDBJ whole genome shotgun (WGS) entry which is preliminary data.</text>
</comment>
<dbReference type="AlphaFoldDB" id="A0A9D4XDQ4"/>
<keyword evidence="2" id="KW-1185">Reference proteome</keyword>
<accession>A0A9D4XDQ4</accession>